<evidence type="ECO:0000259" key="6">
    <source>
        <dbReference type="Pfam" id="PF07732"/>
    </source>
</evidence>
<evidence type="ECO:0000256" key="4">
    <source>
        <dbReference type="SAM" id="MobiDB-lite"/>
    </source>
</evidence>
<evidence type="ECO:0000256" key="3">
    <source>
        <dbReference type="ARBA" id="ARBA00023008"/>
    </source>
</evidence>
<organism evidence="7 8">
    <name type="scientific">Natronoarchaeum philippinense</name>
    <dbReference type="NCBI Taxonomy" id="558529"/>
    <lineage>
        <taxon>Archaea</taxon>
        <taxon>Methanobacteriati</taxon>
        <taxon>Methanobacteriota</taxon>
        <taxon>Stenosarchaea group</taxon>
        <taxon>Halobacteria</taxon>
        <taxon>Halobacteriales</taxon>
        <taxon>Natronoarchaeaceae</taxon>
    </lineage>
</organism>
<dbReference type="AlphaFoldDB" id="A0A285N1E6"/>
<gene>
    <name evidence="7" type="ORF">SAMN06269185_0233</name>
</gene>
<evidence type="ECO:0000259" key="5">
    <source>
        <dbReference type="Pfam" id="PF07731"/>
    </source>
</evidence>
<name>A0A285N1E6_NATPI</name>
<dbReference type="InterPro" id="IPR045087">
    <property type="entry name" value="Cu-oxidase_fam"/>
</dbReference>
<proteinExistence type="predicted"/>
<evidence type="ECO:0000313" key="8">
    <source>
        <dbReference type="Proteomes" id="UP000219453"/>
    </source>
</evidence>
<feature type="domain" description="Plastocyanin-like" evidence="5">
    <location>
        <begin position="262"/>
        <end position="369"/>
    </location>
</feature>
<keyword evidence="2" id="KW-0560">Oxidoreductase</keyword>
<feature type="compositionally biased region" description="Low complexity" evidence="4">
    <location>
        <begin position="58"/>
        <end position="73"/>
    </location>
</feature>
<evidence type="ECO:0000313" key="7">
    <source>
        <dbReference type="EMBL" id="SNZ03269.1"/>
    </source>
</evidence>
<dbReference type="PANTHER" id="PTHR11709:SF394">
    <property type="entry name" value="FI03373P-RELATED"/>
    <property type="match status" value="1"/>
</dbReference>
<evidence type="ECO:0000256" key="1">
    <source>
        <dbReference type="ARBA" id="ARBA00022723"/>
    </source>
</evidence>
<dbReference type="CDD" id="cd04202">
    <property type="entry name" value="CuRO_D2_2dMcoN_like"/>
    <property type="match status" value="1"/>
</dbReference>
<feature type="region of interest" description="Disordered" evidence="4">
    <location>
        <begin position="58"/>
        <end position="82"/>
    </location>
</feature>
<reference evidence="7 8" key="1">
    <citation type="submission" date="2017-09" db="EMBL/GenBank/DDBJ databases">
        <authorList>
            <person name="Ehlers B."/>
            <person name="Leendertz F.H."/>
        </authorList>
    </citation>
    <scope>NUCLEOTIDE SEQUENCE [LARGE SCALE GENOMIC DNA]</scope>
    <source>
        <strain evidence="7 8">DSM 27208</strain>
    </source>
</reference>
<dbReference type="EMBL" id="OBEJ01000001">
    <property type="protein sequence ID" value="SNZ03269.1"/>
    <property type="molecule type" value="Genomic_DNA"/>
</dbReference>
<dbReference type="Gene3D" id="2.60.40.420">
    <property type="entry name" value="Cupredoxins - blue copper proteins"/>
    <property type="match status" value="2"/>
</dbReference>
<sequence length="402" mass="44233">MFAAFPLVENQFSPLYSGSSYVEVYTMSDNIGAPGSDISRREFVAATGGTGALALAGCTAPSQESSPQLQQSETDLPTTSPPEVVQVDEQGGSVTLSSQTAVHQPHPVETMGGPVELPRVWAFQADDRDPSVPGPILRTTEGNDMEVTFDNTDGDMPHTVHFHGVSKTWENDGVPTTTGIRVDPGEKHTYEIPANVPGTHLYHCHYQTHRHIDMGMYGFFRVDPEGYEPADRELFMTLKDWDSRLNRQFAGEDVSYSPRNRSPDVFTINGKSAPRTLHPEDGSPVIVSEGDTVRIHFANNGYMSHPIHTHNHRFRVVEKDGSQVPEAAQYEQDVVNIAPAERKTVEFEADADPGIYLMHCHKVSHAMNGNFYPGGMVGGIVYESAMDTDIFSKLMNYAGYEG</sequence>
<dbReference type="Pfam" id="PF07732">
    <property type="entry name" value="Cu-oxidase_3"/>
    <property type="match status" value="1"/>
</dbReference>
<feature type="domain" description="Plastocyanin-like" evidence="6">
    <location>
        <begin position="131"/>
        <end position="225"/>
    </location>
</feature>
<dbReference type="Proteomes" id="UP000219453">
    <property type="component" value="Unassembled WGS sequence"/>
</dbReference>
<dbReference type="InterPro" id="IPR011707">
    <property type="entry name" value="Cu-oxidase-like_N"/>
</dbReference>
<dbReference type="Pfam" id="PF07731">
    <property type="entry name" value="Cu-oxidase_2"/>
    <property type="match status" value="1"/>
</dbReference>
<protein>
    <submittedName>
        <fullName evidence="7">Multicopper oxidase</fullName>
    </submittedName>
</protein>
<evidence type="ECO:0000256" key="2">
    <source>
        <dbReference type="ARBA" id="ARBA00023002"/>
    </source>
</evidence>
<dbReference type="InterPro" id="IPR011706">
    <property type="entry name" value="Cu-oxidase_C"/>
</dbReference>
<dbReference type="GO" id="GO:0005507">
    <property type="term" value="F:copper ion binding"/>
    <property type="evidence" value="ECO:0007669"/>
    <property type="project" value="InterPro"/>
</dbReference>
<accession>A0A285N1E6</accession>
<dbReference type="GO" id="GO:0016491">
    <property type="term" value="F:oxidoreductase activity"/>
    <property type="evidence" value="ECO:0007669"/>
    <property type="project" value="InterPro"/>
</dbReference>
<keyword evidence="3" id="KW-0186">Copper</keyword>
<dbReference type="PANTHER" id="PTHR11709">
    <property type="entry name" value="MULTI-COPPER OXIDASE"/>
    <property type="match status" value="1"/>
</dbReference>
<keyword evidence="1" id="KW-0479">Metal-binding</keyword>
<dbReference type="SUPFAM" id="SSF49503">
    <property type="entry name" value="Cupredoxins"/>
    <property type="match status" value="2"/>
</dbReference>
<dbReference type="InterPro" id="IPR008972">
    <property type="entry name" value="Cupredoxin"/>
</dbReference>
<keyword evidence="8" id="KW-1185">Reference proteome</keyword>